<protein>
    <recommendedName>
        <fullName evidence="4">Integral membrane protein</fullName>
    </recommendedName>
</protein>
<feature type="transmembrane region" description="Helical" evidence="1">
    <location>
        <begin position="137"/>
        <end position="159"/>
    </location>
</feature>
<evidence type="ECO:0000313" key="3">
    <source>
        <dbReference type="Proteomes" id="UP001501470"/>
    </source>
</evidence>
<keyword evidence="1" id="KW-1133">Transmembrane helix</keyword>
<dbReference type="EMBL" id="BAAAQD010000054">
    <property type="protein sequence ID" value="GAA1575200.1"/>
    <property type="molecule type" value="Genomic_DNA"/>
</dbReference>
<reference evidence="2 3" key="1">
    <citation type="journal article" date="2019" name="Int. J. Syst. Evol. Microbiol.">
        <title>The Global Catalogue of Microorganisms (GCM) 10K type strain sequencing project: providing services to taxonomists for standard genome sequencing and annotation.</title>
        <authorList>
            <consortium name="The Broad Institute Genomics Platform"/>
            <consortium name="The Broad Institute Genome Sequencing Center for Infectious Disease"/>
            <person name="Wu L."/>
            <person name="Ma J."/>
        </authorList>
    </citation>
    <scope>NUCLEOTIDE SEQUENCE [LARGE SCALE GENOMIC DNA]</scope>
    <source>
        <strain evidence="2 3">JCM 15933</strain>
    </source>
</reference>
<dbReference type="Proteomes" id="UP001501470">
    <property type="component" value="Unassembled WGS sequence"/>
</dbReference>
<feature type="transmembrane region" description="Helical" evidence="1">
    <location>
        <begin position="165"/>
        <end position="184"/>
    </location>
</feature>
<sequence>MLVSLALAPAVMALAALIERRLGPSAAGWIAALPVAFAVSVVAVAVDTTPHAAAAMALSAARQVSAQVAFSVAFAWVLRRRGLPLGVGCGALVYVAVSLVVQHVPDALALLVAVGALVAGPRLMPAGQPRRAEFRHWMGTALTCVSAAVVVGVAVLGSRLAGPDVAGAIAAFPTMCATLTVVAATRDGAAAGVHTLGGLVRSLPCYFTFCLVVALVTPVMGLAAVGLGLFACLAAAAFTWRWVPLAPKVVAAGEG</sequence>
<keyword evidence="1" id="KW-0472">Membrane</keyword>
<feature type="transmembrane region" description="Helical" evidence="1">
    <location>
        <begin position="25"/>
        <end position="46"/>
    </location>
</feature>
<accession>A0ABN2DG62</accession>
<evidence type="ECO:0000256" key="1">
    <source>
        <dbReference type="SAM" id="Phobius"/>
    </source>
</evidence>
<evidence type="ECO:0000313" key="2">
    <source>
        <dbReference type="EMBL" id="GAA1575200.1"/>
    </source>
</evidence>
<keyword evidence="3" id="KW-1185">Reference proteome</keyword>
<organism evidence="2 3">
    <name type="scientific">Dactylosporangium maewongense</name>
    <dbReference type="NCBI Taxonomy" id="634393"/>
    <lineage>
        <taxon>Bacteria</taxon>
        <taxon>Bacillati</taxon>
        <taxon>Actinomycetota</taxon>
        <taxon>Actinomycetes</taxon>
        <taxon>Micromonosporales</taxon>
        <taxon>Micromonosporaceae</taxon>
        <taxon>Dactylosporangium</taxon>
    </lineage>
</organism>
<feature type="transmembrane region" description="Helical" evidence="1">
    <location>
        <begin position="83"/>
        <end position="101"/>
    </location>
</feature>
<proteinExistence type="predicted"/>
<comment type="caution">
    <text evidence="2">The sequence shown here is derived from an EMBL/GenBank/DDBJ whole genome shotgun (WGS) entry which is preliminary data.</text>
</comment>
<name>A0ABN2DG62_9ACTN</name>
<evidence type="ECO:0008006" key="4">
    <source>
        <dbReference type="Google" id="ProtNLM"/>
    </source>
</evidence>
<gene>
    <name evidence="2" type="ORF">GCM10009827_116310</name>
</gene>
<feature type="transmembrane region" description="Helical" evidence="1">
    <location>
        <begin position="205"/>
        <end position="238"/>
    </location>
</feature>
<keyword evidence="1" id="KW-0812">Transmembrane</keyword>